<evidence type="ECO:0000313" key="4">
    <source>
        <dbReference type="Proteomes" id="UP000298763"/>
    </source>
</evidence>
<evidence type="ECO:0000313" key="2">
    <source>
        <dbReference type="EMBL" id="MBB3221821.1"/>
    </source>
</evidence>
<evidence type="ECO:0000259" key="1">
    <source>
        <dbReference type="Pfam" id="PF00534"/>
    </source>
</evidence>
<gene>
    <name evidence="3" type="ORF">FCL38_31095</name>
    <name evidence="2" type="ORF">FHS02_002631</name>
</gene>
<dbReference type="EMBL" id="CP040017">
    <property type="protein sequence ID" value="QCP14370.1"/>
    <property type="molecule type" value="Genomic_DNA"/>
</dbReference>
<dbReference type="InterPro" id="IPR001296">
    <property type="entry name" value="Glyco_trans_1"/>
</dbReference>
<dbReference type="PANTHER" id="PTHR46401:SF8">
    <property type="entry name" value="BLL6006 PROTEIN"/>
    <property type="match status" value="1"/>
</dbReference>
<keyword evidence="4" id="KW-1185">Reference proteome</keyword>
<reference evidence="3 4" key="1">
    <citation type="submission" date="2019-05" db="EMBL/GenBank/DDBJ databases">
        <title>Draft Genome Sequences of Six Type Strains of the Genus Massilia.</title>
        <authorList>
            <person name="Miess H."/>
            <person name="Frediansyhah A."/>
            <person name="Gross H."/>
        </authorList>
    </citation>
    <scope>NUCLEOTIDE SEQUENCE [LARGE SCALE GENOMIC DNA]</scope>
    <source>
        <strain evidence="3 4">DSMZ 26121</strain>
    </source>
</reference>
<keyword evidence="2" id="KW-0808">Transferase</keyword>
<evidence type="ECO:0000313" key="5">
    <source>
        <dbReference type="Proteomes" id="UP000584325"/>
    </source>
</evidence>
<organism evidence="2 5">
    <name type="scientific">Pseudoduganella umbonata</name>
    <dbReference type="NCBI Taxonomy" id="864828"/>
    <lineage>
        <taxon>Bacteria</taxon>
        <taxon>Pseudomonadati</taxon>
        <taxon>Pseudomonadota</taxon>
        <taxon>Betaproteobacteria</taxon>
        <taxon>Burkholderiales</taxon>
        <taxon>Oxalobacteraceae</taxon>
        <taxon>Telluria group</taxon>
        <taxon>Pseudoduganella</taxon>
    </lineage>
</organism>
<dbReference type="EMBL" id="JACHXS010000004">
    <property type="protein sequence ID" value="MBB3221821.1"/>
    <property type="molecule type" value="Genomic_DNA"/>
</dbReference>
<dbReference type="Proteomes" id="UP000298763">
    <property type="component" value="Chromosome"/>
</dbReference>
<dbReference type="Proteomes" id="UP000584325">
    <property type="component" value="Unassembled WGS sequence"/>
</dbReference>
<dbReference type="PANTHER" id="PTHR46401">
    <property type="entry name" value="GLYCOSYLTRANSFERASE WBBK-RELATED"/>
    <property type="match status" value="1"/>
</dbReference>
<dbReference type="AlphaFoldDB" id="A0A4P8I0K5"/>
<dbReference type="OrthoDB" id="8563324at2"/>
<reference evidence="2 5" key="2">
    <citation type="submission" date="2020-08" db="EMBL/GenBank/DDBJ databases">
        <title>Genomic Encyclopedia of Type Strains, Phase III (KMG-III): the genomes of soil and plant-associated and newly described type strains.</title>
        <authorList>
            <person name="Whitman W."/>
        </authorList>
    </citation>
    <scope>NUCLEOTIDE SEQUENCE [LARGE SCALE GENOMIC DNA]</scope>
    <source>
        <strain evidence="2 5">CECT 7753</strain>
    </source>
</reference>
<proteinExistence type="predicted"/>
<dbReference type="NCBIfam" id="TIGR04348">
    <property type="entry name" value="selenoneine biosynthesis selenosugar synthase SenB"/>
    <property type="match status" value="1"/>
</dbReference>
<evidence type="ECO:0000313" key="3">
    <source>
        <dbReference type="EMBL" id="QCP14370.1"/>
    </source>
</evidence>
<name>A0A4P8I0K5_9BURK</name>
<dbReference type="InterPro" id="IPR027627">
    <property type="entry name" value="Glycosyltransferase_put"/>
</dbReference>
<dbReference type="GO" id="GO:0016757">
    <property type="term" value="F:glycosyltransferase activity"/>
    <property type="evidence" value="ECO:0007669"/>
    <property type="project" value="InterPro"/>
</dbReference>
<accession>A0A4P8I0K5</accession>
<dbReference type="Gene3D" id="3.40.50.2000">
    <property type="entry name" value="Glycogen Phosphorylase B"/>
    <property type="match status" value="2"/>
</dbReference>
<protein>
    <submittedName>
        <fullName evidence="2">Putative glycosyltransferase (TIGR04348 family)</fullName>
    </submittedName>
    <submittedName>
        <fullName evidence="3">TIGR04348 family glycosyltransferase</fullName>
    </submittedName>
</protein>
<sequence length="333" mass="35570">MAASGKPSICIVSPGTARDNNGNWHTADRWAHFLRGDYDIVIQERWSEQWPAPDLLIALHARRSAPSLADFRRHYPDRPALLVLTGTDVYHDIHHDAEAEGALALADALVVLQPAALDELPDAIRPNAHVIYQSAEALAPLPGLPGRQDITMAGHLRGVKDPATFMRAAALVKAPDVFMQHIGAALDADLGRLAERTAADLEHYAWLGGASRELTRDCIRRSHALAICSTMEGGANVIVEAITSGVPVLASDISGNRGMLGDGYAGFFPAGDAAALARLIDRSVQDGAFLATLRAQCAARVPLFAPEAERAALLALVDNLLPSTPRHPIGKKT</sequence>
<dbReference type="CDD" id="cd03801">
    <property type="entry name" value="GT4_PimA-like"/>
    <property type="match status" value="1"/>
</dbReference>
<feature type="domain" description="Glycosyl transferase family 1" evidence="1">
    <location>
        <begin position="148"/>
        <end position="292"/>
    </location>
</feature>
<dbReference type="SUPFAM" id="SSF53756">
    <property type="entry name" value="UDP-Glycosyltransferase/glycogen phosphorylase"/>
    <property type="match status" value="1"/>
</dbReference>
<dbReference type="RefSeq" id="WP_137317139.1">
    <property type="nucleotide sequence ID" value="NZ_CP040017.1"/>
</dbReference>
<dbReference type="Pfam" id="PF00534">
    <property type="entry name" value="Glycos_transf_1"/>
    <property type="match status" value="1"/>
</dbReference>